<dbReference type="Pfam" id="PF21636">
    <property type="entry name" value="PPP1R21_C"/>
    <property type="match status" value="1"/>
</dbReference>
<organism evidence="3">
    <name type="scientific">Xenopsylla cheopis</name>
    <name type="common">Oriental rat flea</name>
    <name type="synonym">Pulex cheopis</name>
    <dbReference type="NCBI Taxonomy" id="163159"/>
    <lineage>
        <taxon>Eukaryota</taxon>
        <taxon>Metazoa</taxon>
        <taxon>Ecdysozoa</taxon>
        <taxon>Arthropoda</taxon>
        <taxon>Hexapoda</taxon>
        <taxon>Insecta</taxon>
        <taxon>Pterygota</taxon>
        <taxon>Neoptera</taxon>
        <taxon>Endopterygota</taxon>
        <taxon>Siphonaptera</taxon>
        <taxon>Pulicidae</taxon>
        <taxon>Xenopsyllinae</taxon>
        <taxon>Xenopsylla</taxon>
    </lineage>
</organism>
<proteinExistence type="predicted"/>
<sequence length="394" mass="44845">MEGGNLDLQTKYDKLASEYSKLRAQATVLRRAVLEEQSKSSNLKETLRSKEISLRRTEQEVDSLCFRNEQLLRRVSTLQEDLDSELKNKKHKRRSETNKQCIDKSIIDEDLAKKIAEIAELASQISEKDSEILQLNERVEVLETRLARQLHESANIESKLRKQLVSQRHKSGDVEIVSESSEAASLVGSEDSISVDENAINVNDEKLINISSHKSILNTTIKSAESNKIIELEREIQHWKTEYELQKMLCTSYPSNTLIHKPNGNNGENKEAQINIKTEILGSMKAPAVMNEEANARETKLRNYFTERLNALAESKSLVASQVNSLTTEISALQNHLEIKENEIKNISRSSKALETKCKEIEEELATTRMNYEEQLRLVTEHAADLYDKLAPVK</sequence>
<feature type="coiled-coil region" evidence="1">
    <location>
        <begin position="118"/>
        <end position="152"/>
    </location>
</feature>
<dbReference type="GO" id="GO:0016020">
    <property type="term" value="C:membrane"/>
    <property type="evidence" value="ECO:0007669"/>
    <property type="project" value="TreeGrafter"/>
</dbReference>
<dbReference type="InterPro" id="IPR040024">
    <property type="entry name" value="PPP1R21"/>
</dbReference>
<name>A0A6M2DJJ8_XENCH</name>
<dbReference type="PANTHER" id="PTHR21448:SF0">
    <property type="entry name" value="PROTEIN PHOSPHATASE 1 REGULATORY SUBUNIT 21"/>
    <property type="match status" value="1"/>
</dbReference>
<dbReference type="EMBL" id="GIIL01002759">
    <property type="protein sequence ID" value="NOV46485.1"/>
    <property type="molecule type" value="Transcribed_RNA"/>
</dbReference>
<dbReference type="PANTHER" id="PTHR21448">
    <property type="entry name" value="SMOOTH MUSCLE MYOSIN HEAVY CHAIN-RELATED"/>
    <property type="match status" value="1"/>
</dbReference>
<dbReference type="AlphaFoldDB" id="A0A6M2DJJ8"/>
<protein>
    <submittedName>
        <fullName evidence="3">Protein phosphatase 1 regulatory subunit 21</fullName>
    </submittedName>
</protein>
<evidence type="ECO:0000256" key="1">
    <source>
        <dbReference type="SAM" id="Coils"/>
    </source>
</evidence>
<dbReference type="GO" id="GO:0005769">
    <property type="term" value="C:early endosome"/>
    <property type="evidence" value="ECO:0007669"/>
    <property type="project" value="TreeGrafter"/>
</dbReference>
<reference evidence="3" key="1">
    <citation type="submission" date="2020-03" db="EMBL/GenBank/DDBJ databases">
        <title>Transcriptomic Profiling of the Digestive Tract of the Rat Flea, Xenopsylla cheopis, Following Blood Feeding and Infection with Yersinia pestis.</title>
        <authorList>
            <person name="Bland D.M."/>
            <person name="Martens C.A."/>
            <person name="Virtaneva K."/>
            <person name="Kanakabandi K."/>
            <person name="Long D."/>
            <person name="Rosenke R."/>
            <person name="Saturday G.A."/>
            <person name="Hoyt F.H."/>
            <person name="Bruno D.P."/>
            <person name="Ribeiro J.M.C."/>
            <person name="Hinnebusch J."/>
        </authorList>
    </citation>
    <scope>NUCLEOTIDE SEQUENCE</scope>
</reference>
<evidence type="ECO:0000313" key="3">
    <source>
        <dbReference type="EMBL" id="NOV46485.1"/>
    </source>
</evidence>
<dbReference type="Pfam" id="PF10205">
    <property type="entry name" value="KLRAQ"/>
    <property type="match status" value="1"/>
</dbReference>
<feature type="coiled-coil region" evidence="1">
    <location>
        <begin position="5"/>
        <end position="88"/>
    </location>
</feature>
<dbReference type="SMART" id="SM01254">
    <property type="entry name" value="KLRAQ"/>
    <property type="match status" value="1"/>
</dbReference>
<feature type="domain" description="Protein phosphatase 1 regulatory subunit 21 N-terminal" evidence="2">
    <location>
        <begin position="13"/>
        <end position="111"/>
    </location>
</feature>
<dbReference type="InterPro" id="IPR019343">
    <property type="entry name" value="PPP1R21_N"/>
</dbReference>
<evidence type="ECO:0000259" key="2">
    <source>
        <dbReference type="SMART" id="SM01254"/>
    </source>
</evidence>
<feature type="coiled-coil region" evidence="1">
    <location>
        <begin position="323"/>
        <end position="378"/>
    </location>
</feature>
<keyword evidence="1" id="KW-0175">Coiled coil</keyword>
<accession>A0A6M2DJJ8</accession>
<dbReference type="InterPro" id="IPR049372">
    <property type="entry name" value="PPP1R21_C"/>
</dbReference>